<protein>
    <recommendedName>
        <fullName evidence="2">Brix domain-containing protein</fullName>
    </recommendedName>
</protein>
<dbReference type="InterPro" id="IPR007109">
    <property type="entry name" value="Brix"/>
</dbReference>
<dbReference type="EMBL" id="JACMSC010000012">
    <property type="protein sequence ID" value="KAG6495801.1"/>
    <property type="molecule type" value="Genomic_DNA"/>
</dbReference>
<dbReference type="Pfam" id="PF07727">
    <property type="entry name" value="RVT_2"/>
    <property type="match status" value="1"/>
</dbReference>
<dbReference type="SMART" id="SM00879">
    <property type="entry name" value="Brix"/>
    <property type="match status" value="1"/>
</dbReference>
<dbReference type="InterPro" id="IPR038089">
    <property type="entry name" value="Med31_sf"/>
</dbReference>
<dbReference type="PANTHER" id="PTHR22734:SF2">
    <property type="entry name" value="U3 SMALL NUCLEOLAR RIBONUCLEOPROTEIN PROTEIN IMP4"/>
    <property type="match status" value="1"/>
</dbReference>
<gene>
    <name evidence="3" type="ORF">ZIOFF_043629</name>
</gene>
<feature type="transmembrane region" description="Helical" evidence="1">
    <location>
        <begin position="165"/>
        <end position="186"/>
    </location>
</feature>
<proteinExistence type="predicted"/>
<sequence>MGVVEAGDTRCNPSSQIWLLALTLAAFPLSMPPRATRSVLLTVLLVRITKFMDNLNQLYVVEQYLLDHQSAKEQRWVCNELGLVSYLGSKAMASSKDDVDEPTDSYSLQVLKNPYKDPDDGRQQFLLELEFVQCLANPTYIHIELSCGFCEVVTFPSFLIEWKNATVVSISIFWITLINVFSFFFIEDEYATASEKDPKILLTTSPRMNRGSQVISEIIEFCRAHEYTDVIFVHEHRGEPDNLVICHLPFGPTAFFELLNVAPRAWYFELRAFLVSLGFIVSRADTSLFVYSRDDTVIYFLVYVDDLIIKGSDASSVDVIVCKLHAKFTIKDLGALSLFCGVEVRPTSNDLLLS</sequence>
<dbReference type="GO" id="GO:0030515">
    <property type="term" value="F:snoRNA binding"/>
    <property type="evidence" value="ECO:0007669"/>
    <property type="project" value="TreeGrafter"/>
</dbReference>
<comment type="caution">
    <text evidence="3">The sequence shown here is derived from an EMBL/GenBank/DDBJ whole genome shotgun (WGS) entry which is preliminary data.</text>
</comment>
<reference evidence="3 4" key="1">
    <citation type="submission" date="2020-08" db="EMBL/GenBank/DDBJ databases">
        <title>Plant Genome Project.</title>
        <authorList>
            <person name="Zhang R.-G."/>
        </authorList>
    </citation>
    <scope>NUCLEOTIDE SEQUENCE [LARGE SCALE GENOMIC DNA]</scope>
    <source>
        <tissue evidence="3">Rhizome</tissue>
    </source>
</reference>
<dbReference type="InterPro" id="IPR013103">
    <property type="entry name" value="RVT_2"/>
</dbReference>
<dbReference type="GO" id="GO:0034457">
    <property type="term" value="C:Mpp10 complex"/>
    <property type="evidence" value="ECO:0007669"/>
    <property type="project" value="TreeGrafter"/>
</dbReference>
<dbReference type="AlphaFoldDB" id="A0A8J5FWY2"/>
<evidence type="ECO:0000259" key="2">
    <source>
        <dbReference type="PROSITE" id="PS50833"/>
    </source>
</evidence>
<feature type="domain" description="Brix" evidence="2">
    <location>
        <begin position="156"/>
        <end position="354"/>
    </location>
</feature>
<keyword evidence="4" id="KW-1185">Reference proteome</keyword>
<dbReference type="GO" id="GO:0006364">
    <property type="term" value="P:rRNA processing"/>
    <property type="evidence" value="ECO:0007669"/>
    <property type="project" value="InterPro"/>
</dbReference>
<dbReference type="PANTHER" id="PTHR22734">
    <property type="entry name" value="U3 SMALL NUCLEOLAR RIBONUCLEOPROTEIN PROTEIN IMP4"/>
    <property type="match status" value="1"/>
</dbReference>
<keyword evidence="1" id="KW-0472">Membrane</keyword>
<accession>A0A8J5FWY2</accession>
<name>A0A8J5FWY2_ZINOF</name>
<evidence type="ECO:0000313" key="4">
    <source>
        <dbReference type="Proteomes" id="UP000734854"/>
    </source>
</evidence>
<dbReference type="Gene3D" id="3.40.50.10480">
    <property type="entry name" value="Probable brix-domain ribosomal biogenesis protein"/>
    <property type="match status" value="1"/>
</dbReference>
<dbReference type="Gene3D" id="1.10.10.1340">
    <property type="entry name" value="Mediator of RNA polymerase II, submodule Med31 (Soh1)"/>
    <property type="match status" value="1"/>
</dbReference>
<keyword evidence="1" id="KW-1133">Transmembrane helix</keyword>
<dbReference type="GO" id="GO:0032040">
    <property type="term" value="C:small-subunit processome"/>
    <property type="evidence" value="ECO:0007669"/>
    <property type="project" value="TreeGrafter"/>
</dbReference>
<dbReference type="GO" id="GO:0042134">
    <property type="term" value="F:rRNA primary transcript binding"/>
    <property type="evidence" value="ECO:0007669"/>
    <property type="project" value="InterPro"/>
</dbReference>
<evidence type="ECO:0000313" key="3">
    <source>
        <dbReference type="EMBL" id="KAG6495801.1"/>
    </source>
</evidence>
<dbReference type="Proteomes" id="UP000734854">
    <property type="component" value="Unassembled WGS sequence"/>
</dbReference>
<dbReference type="InterPro" id="IPR044281">
    <property type="entry name" value="IMP4/RPF1"/>
</dbReference>
<dbReference type="PROSITE" id="PS50833">
    <property type="entry name" value="BRIX"/>
    <property type="match status" value="1"/>
</dbReference>
<keyword evidence="1" id="KW-0812">Transmembrane</keyword>
<organism evidence="3 4">
    <name type="scientific">Zingiber officinale</name>
    <name type="common">Ginger</name>
    <name type="synonym">Amomum zingiber</name>
    <dbReference type="NCBI Taxonomy" id="94328"/>
    <lineage>
        <taxon>Eukaryota</taxon>
        <taxon>Viridiplantae</taxon>
        <taxon>Streptophyta</taxon>
        <taxon>Embryophyta</taxon>
        <taxon>Tracheophyta</taxon>
        <taxon>Spermatophyta</taxon>
        <taxon>Magnoliopsida</taxon>
        <taxon>Liliopsida</taxon>
        <taxon>Zingiberales</taxon>
        <taxon>Zingiberaceae</taxon>
        <taxon>Zingiber</taxon>
    </lineage>
</organism>
<evidence type="ECO:0000256" key="1">
    <source>
        <dbReference type="SAM" id="Phobius"/>
    </source>
</evidence>
<dbReference type="SUPFAM" id="SSF52954">
    <property type="entry name" value="Class II aaRS ABD-related"/>
    <property type="match status" value="1"/>
</dbReference>